<dbReference type="Gene3D" id="1.10.10.2910">
    <property type="match status" value="1"/>
</dbReference>
<dbReference type="Pfam" id="PF06114">
    <property type="entry name" value="Peptidase_M78"/>
    <property type="match status" value="1"/>
</dbReference>
<dbReference type="InterPro" id="IPR052345">
    <property type="entry name" value="Rad_response_metalloprotease"/>
</dbReference>
<dbReference type="OrthoDB" id="572608at2"/>
<dbReference type="AlphaFoldDB" id="A0A376CKE7"/>
<reference evidence="2 3" key="1">
    <citation type="submission" date="2018-06" db="EMBL/GenBank/DDBJ databases">
        <authorList>
            <consortium name="Pathogen Informatics"/>
            <person name="Doyle S."/>
        </authorList>
    </citation>
    <scope>NUCLEOTIDE SEQUENCE [LARGE SCALE GENOMIC DNA]</scope>
    <source>
        <strain evidence="2 3">NCTC11862</strain>
    </source>
</reference>
<accession>A0A376CKE7</accession>
<evidence type="ECO:0000259" key="1">
    <source>
        <dbReference type="Pfam" id="PF06114"/>
    </source>
</evidence>
<protein>
    <submittedName>
        <fullName evidence="2">Domain of uncharacterized function (DUF955)</fullName>
    </submittedName>
</protein>
<dbReference type="Proteomes" id="UP000254467">
    <property type="component" value="Unassembled WGS sequence"/>
</dbReference>
<dbReference type="EMBL" id="UFXQ01000001">
    <property type="protein sequence ID" value="STC68904.1"/>
    <property type="molecule type" value="Genomic_DNA"/>
</dbReference>
<evidence type="ECO:0000313" key="2">
    <source>
        <dbReference type="EMBL" id="STC68904.1"/>
    </source>
</evidence>
<dbReference type="RefSeq" id="WP_018581048.1">
    <property type="nucleotide sequence ID" value="NZ_UFXQ01000001.1"/>
</dbReference>
<dbReference type="PANTHER" id="PTHR43236">
    <property type="entry name" value="ANTITOXIN HIGA1"/>
    <property type="match status" value="1"/>
</dbReference>
<keyword evidence="3" id="KW-1185">Reference proteome</keyword>
<proteinExistence type="predicted"/>
<dbReference type="STRING" id="35756.GCA_001044155_01025"/>
<organism evidence="2 3">
    <name type="scientific">Corynebacterium pilosum</name>
    <dbReference type="NCBI Taxonomy" id="35756"/>
    <lineage>
        <taxon>Bacteria</taxon>
        <taxon>Bacillati</taxon>
        <taxon>Actinomycetota</taxon>
        <taxon>Actinomycetes</taxon>
        <taxon>Mycobacteriales</taxon>
        <taxon>Corynebacteriaceae</taxon>
        <taxon>Corynebacterium</taxon>
    </lineage>
</organism>
<dbReference type="InterPro" id="IPR010359">
    <property type="entry name" value="IrrE_HExxH"/>
</dbReference>
<feature type="domain" description="IrrE N-terminal-like" evidence="1">
    <location>
        <begin position="38"/>
        <end position="125"/>
    </location>
</feature>
<sequence>MDYEQEAKQKAAELREGLGNEPISALLPFIEQRLQIDVAVVRSVQNQHGISAYDSATGNRYILIETTPHPFRWRTNLAHEVAHVLFRDHNANLKEGAGDRTYAEKRADSFARHLLIPEEGLKEFNDAAGPLPLENFSHVVRMYRVSPRMASIALRRIGRISNEEYEYFASFSAPKLATRFGWRKEYDDQAQESNQPKPPRRLLARAIQGYEEGIVPLARVAALAGETTQNMEQIFDEAGITVRDLGEDAF</sequence>
<dbReference type="PANTHER" id="PTHR43236:SF2">
    <property type="entry name" value="BLL0069 PROTEIN"/>
    <property type="match status" value="1"/>
</dbReference>
<gene>
    <name evidence="2" type="ORF">NCTC11862_00680</name>
</gene>
<evidence type="ECO:0000313" key="3">
    <source>
        <dbReference type="Proteomes" id="UP000254467"/>
    </source>
</evidence>
<name>A0A376CKE7_9CORY</name>